<organism evidence="2 3">
    <name type="scientific">Portunus trituberculatus</name>
    <name type="common">Swimming crab</name>
    <name type="synonym">Neptunus trituberculatus</name>
    <dbReference type="NCBI Taxonomy" id="210409"/>
    <lineage>
        <taxon>Eukaryota</taxon>
        <taxon>Metazoa</taxon>
        <taxon>Ecdysozoa</taxon>
        <taxon>Arthropoda</taxon>
        <taxon>Crustacea</taxon>
        <taxon>Multicrustacea</taxon>
        <taxon>Malacostraca</taxon>
        <taxon>Eumalacostraca</taxon>
        <taxon>Eucarida</taxon>
        <taxon>Decapoda</taxon>
        <taxon>Pleocyemata</taxon>
        <taxon>Brachyura</taxon>
        <taxon>Eubrachyura</taxon>
        <taxon>Portunoidea</taxon>
        <taxon>Portunidae</taxon>
        <taxon>Portuninae</taxon>
        <taxon>Portunus</taxon>
    </lineage>
</organism>
<accession>A0A5B7F6Z9</accession>
<evidence type="ECO:0000256" key="1">
    <source>
        <dbReference type="SAM" id="MobiDB-lite"/>
    </source>
</evidence>
<keyword evidence="3" id="KW-1185">Reference proteome</keyword>
<feature type="region of interest" description="Disordered" evidence="1">
    <location>
        <begin position="1"/>
        <end position="24"/>
    </location>
</feature>
<evidence type="ECO:0000313" key="2">
    <source>
        <dbReference type="EMBL" id="MPC42921.1"/>
    </source>
</evidence>
<dbReference type="Proteomes" id="UP000324222">
    <property type="component" value="Unassembled WGS sequence"/>
</dbReference>
<gene>
    <name evidence="2" type="ORF">E2C01_036554</name>
</gene>
<comment type="caution">
    <text evidence="2">The sequence shown here is derived from an EMBL/GenBank/DDBJ whole genome shotgun (WGS) entry which is preliminary data.</text>
</comment>
<feature type="compositionally biased region" description="Pro residues" evidence="1">
    <location>
        <begin position="1"/>
        <end position="23"/>
    </location>
</feature>
<reference evidence="2 3" key="1">
    <citation type="submission" date="2019-05" db="EMBL/GenBank/DDBJ databases">
        <title>Another draft genome of Portunus trituberculatus and its Hox gene families provides insights of decapod evolution.</title>
        <authorList>
            <person name="Jeong J.-H."/>
            <person name="Song I."/>
            <person name="Kim S."/>
            <person name="Choi T."/>
            <person name="Kim D."/>
            <person name="Ryu S."/>
            <person name="Kim W."/>
        </authorList>
    </citation>
    <scope>NUCLEOTIDE SEQUENCE [LARGE SCALE GENOMIC DNA]</scope>
    <source>
        <tissue evidence="2">Muscle</tissue>
    </source>
</reference>
<name>A0A5B7F6Z9_PORTR</name>
<proteinExistence type="predicted"/>
<sequence length="88" mass="9264">MTPPPSPSAPPSPRTPIPLPPLLRLPQPVQRSISSTFSPHLPHLPTIPSIFTTGHLSCPATVSLPAQSAIPSRVPYQPVRLPVSGSPL</sequence>
<dbReference type="EMBL" id="VSRR010005613">
    <property type="protein sequence ID" value="MPC42921.1"/>
    <property type="molecule type" value="Genomic_DNA"/>
</dbReference>
<dbReference type="AlphaFoldDB" id="A0A5B7F6Z9"/>
<evidence type="ECO:0000313" key="3">
    <source>
        <dbReference type="Proteomes" id="UP000324222"/>
    </source>
</evidence>
<protein>
    <submittedName>
        <fullName evidence="2">Uncharacterized protein</fullName>
    </submittedName>
</protein>